<keyword evidence="6" id="KW-1185">Reference proteome</keyword>
<proteinExistence type="inferred from homology"/>
<dbReference type="OrthoDB" id="2550922at2759"/>
<comment type="similarity">
    <text evidence="3">Belongs to the UreF family.</text>
</comment>
<dbReference type="InterPro" id="IPR038277">
    <property type="entry name" value="UreF_sf"/>
</dbReference>
<dbReference type="GO" id="GO:0016151">
    <property type="term" value="F:nickel cation binding"/>
    <property type="evidence" value="ECO:0007669"/>
    <property type="project" value="InterPro"/>
</dbReference>
<dbReference type="Proteomes" id="UP000192578">
    <property type="component" value="Unassembled WGS sequence"/>
</dbReference>
<dbReference type="InterPro" id="IPR002639">
    <property type="entry name" value="UreF"/>
</dbReference>
<sequence length="506" mass="53377">MNFDVLQLIDSAFPIGSFAHSGGLEAVCTLTDTGFRGPRGDTTIRDGPEFEKFEQWTLCILENAGCLQVPFVRDAIGANGNIEEIAQLDRKLHVLMSNHVGKRASLQQGKSLAALVRTTFSRHPQAECFQALSDAVTGGRLAGHFPVVFGFVCSVFQLDAESAAGIFLFGVLRALIGSAVRLGLFGPIKAQETQNNLQCRLPDLIERSLVITEPHICHPVLEIAQSAHDKILSYRVSRNNMALGWWRCRAEHVAVALTLLTNAFAVPEISTQILPPIRRLVRAVQGPGSNLVTLRPSSSGSTRTRDSLLGEQMYFDEPMVPSGHHRLVPTPPAPNSEPAVTPAPTQGPPLWSAFIPLLAMSRIAGVSKGSAEKGILPLLMSSLAGSSNTLAGTTIGGTMPGNPLAALGPGLGGALDGLGFRGFGMDPFGGLLDGFGGGPMAGFGAAFDGPGLMSNPFAGLFGTSFGHRSPPGNSPAVQRINPPSQVPVDVAQHSSRTSLNTNLHTP</sequence>
<name>A0A1W0X929_HYPEX</name>
<gene>
    <name evidence="5" type="ORF">BV898_01961</name>
</gene>
<evidence type="ECO:0000313" key="5">
    <source>
        <dbReference type="EMBL" id="OQV24003.1"/>
    </source>
</evidence>
<organism evidence="5 6">
    <name type="scientific">Hypsibius exemplaris</name>
    <name type="common">Freshwater tardigrade</name>
    <dbReference type="NCBI Taxonomy" id="2072580"/>
    <lineage>
        <taxon>Eukaryota</taxon>
        <taxon>Metazoa</taxon>
        <taxon>Ecdysozoa</taxon>
        <taxon>Tardigrada</taxon>
        <taxon>Eutardigrada</taxon>
        <taxon>Parachela</taxon>
        <taxon>Hypsibioidea</taxon>
        <taxon>Hypsibiidae</taxon>
        <taxon>Hypsibius</taxon>
    </lineage>
</organism>
<dbReference type="EMBL" id="MTYJ01000008">
    <property type="protein sequence ID" value="OQV24003.1"/>
    <property type="molecule type" value="Genomic_DNA"/>
</dbReference>
<keyword evidence="1" id="KW-0996">Nickel insertion</keyword>
<keyword evidence="2" id="KW-0143">Chaperone</keyword>
<evidence type="ECO:0000313" key="6">
    <source>
        <dbReference type="Proteomes" id="UP000192578"/>
    </source>
</evidence>
<feature type="region of interest" description="Disordered" evidence="4">
    <location>
        <begin position="464"/>
        <end position="506"/>
    </location>
</feature>
<dbReference type="PANTHER" id="PTHR33620:SF1">
    <property type="entry name" value="UREASE ACCESSORY PROTEIN F"/>
    <property type="match status" value="1"/>
</dbReference>
<reference evidence="6" key="1">
    <citation type="submission" date="2017-01" db="EMBL/GenBank/DDBJ databases">
        <title>Comparative genomics of anhydrobiosis in the tardigrade Hypsibius dujardini.</title>
        <authorList>
            <person name="Yoshida Y."/>
            <person name="Koutsovoulos G."/>
            <person name="Laetsch D."/>
            <person name="Stevens L."/>
            <person name="Kumar S."/>
            <person name="Horikawa D."/>
            <person name="Ishino K."/>
            <person name="Komine S."/>
            <person name="Tomita M."/>
            <person name="Blaxter M."/>
            <person name="Arakawa K."/>
        </authorList>
    </citation>
    <scope>NUCLEOTIDE SEQUENCE [LARGE SCALE GENOMIC DNA]</scope>
    <source>
        <strain evidence="6">Z151</strain>
    </source>
</reference>
<feature type="compositionally biased region" description="Polar residues" evidence="4">
    <location>
        <begin position="492"/>
        <end position="506"/>
    </location>
</feature>
<evidence type="ECO:0000256" key="2">
    <source>
        <dbReference type="ARBA" id="ARBA00023186"/>
    </source>
</evidence>
<evidence type="ECO:0000256" key="1">
    <source>
        <dbReference type="ARBA" id="ARBA00022988"/>
    </source>
</evidence>
<dbReference type="PANTHER" id="PTHR33620">
    <property type="entry name" value="UREASE ACCESSORY PROTEIN F"/>
    <property type="match status" value="1"/>
</dbReference>
<dbReference type="AlphaFoldDB" id="A0A1W0X929"/>
<evidence type="ECO:0000256" key="3">
    <source>
        <dbReference type="ARBA" id="ARBA00046339"/>
    </source>
</evidence>
<accession>A0A1W0X929</accession>
<protein>
    <submittedName>
        <fullName evidence="5">Urease accessory protein F</fullName>
    </submittedName>
</protein>
<dbReference type="Gene3D" id="1.10.4190.10">
    <property type="entry name" value="Urease accessory protein UreF"/>
    <property type="match status" value="1"/>
</dbReference>
<evidence type="ECO:0000256" key="4">
    <source>
        <dbReference type="SAM" id="MobiDB-lite"/>
    </source>
</evidence>
<dbReference type="Pfam" id="PF01730">
    <property type="entry name" value="UreF"/>
    <property type="match status" value="1"/>
</dbReference>
<comment type="caution">
    <text evidence="5">The sequence shown here is derived from an EMBL/GenBank/DDBJ whole genome shotgun (WGS) entry which is preliminary data.</text>
</comment>